<gene>
    <name evidence="2" type="ORF">DLAC_05201</name>
</gene>
<dbReference type="EMBL" id="LODT01000025">
    <property type="protein sequence ID" value="KYQ93806.1"/>
    <property type="molecule type" value="Genomic_DNA"/>
</dbReference>
<keyword evidence="3" id="KW-1185">Reference proteome</keyword>
<dbReference type="Proteomes" id="UP000076078">
    <property type="component" value="Unassembled WGS sequence"/>
</dbReference>
<dbReference type="AlphaFoldDB" id="A0A151ZIM2"/>
<protein>
    <submittedName>
        <fullName evidence="2">Uncharacterized protein</fullName>
    </submittedName>
</protein>
<evidence type="ECO:0000313" key="3">
    <source>
        <dbReference type="Proteomes" id="UP000076078"/>
    </source>
</evidence>
<evidence type="ECO:0000313" key="2">
    <source>
        <dbReference type="EMBL" id="KYQ93806.1"/>
    </source>
</evidence>
<accession>A0A151ZIM2</accession>
<feature type="region of interest" description="Disordered" evidence="1">
    <location>
        <begin position="59"/>
        <end position="103"/>
    </location>
</feature>
<dbReference type="InParanoid" id="A0A151ZIM2"/>
<name>A0A151ZIM2_TIELA</name>
<proteinExistence type="predicted"/>
<comment type="caution">
    <text evidence="2">The sequence shown here is derived from an EMBL/GenBank/DDBJ whole genome shotgun (WGS) entry which is preliminary data.</text>
</comment>
<reference evidence="2 3" key="1">
    <citation type="submission" date="2015-12" db="EMBL/GenBank/DDBJ databases">
        <title>Dictyostelia acquired genes for synthesis and detection of signals that induce cell-type specialization by lateral gene transfer from prokaryotes.</title>
        <authorList>
            <person name="Gloeckner G."/>
            <person name="Schaap P."/>
        </authorList>
    </citation>
    <scope>NUCLEOTIDE SEQUENCE [LARGE SCALE GENOMIC DNA]</scope>
    <source>
        <strain evidence="2 3">TK</strain>
    </source>
</reference>
<sequence>MARNKKNKLRVDYTSSNAIIDAKLKNYKATNDQSTLMDQLLTMTDTSDKTAPIIEYINQNKDILDNKDQNTDEKDEEGDDKMMDDNEDEDNVNNDGNDKQLSHREKYILKKQLRNDVSELKVSRKKFKKRDVFQKSEKKSITKEIKEKIAATLKSKK</sequence>
<organism evidence="2 3">
    <name type="scientific">Tieghemostelium lacteum</name>
    <name type="common">Slime mold</name>
    <name type="synonym">Dictyostelium lacteum</name>
    <dbReference type="NCBI Taxonomy" id="361077"/>
    <lineage>
        <taxon>Eukaryota</taxon>
        <taxon>Amoebozoa</taxon>
        <taxon>Evosea</taxon>
        <taxon>Eumycetozoa</taxon>
        <taxon>Dictyostelia</taxon>
        <taxon>Dictyosteliales</taxon>
        <taxon>Raperosteliaceae</taxon>
        <taxon>Tieghemostelium</taxon>
    </lineage>
</organism>
<evidence type="ECO:0000256" key="1">
    <source>
        <dbReference type="SAM" id="MobiDB-lite"/>
    </source>
</evidence>
<feature type="compositionally biased region" description="Basic and acidic residues" evidence="1">
    <location>
        <begin position="62"/>
        <end position="72"/>
    </location>
</feature>